<sequence>MDLWVVAAAAGAGYIAKYWQNSPGENDGLSVSSSSGNLLQQLRDRACPIRRLARKTMDRNVPSEEKDASDGRLGETDRYGGHSAVGVASTSNSDGNVVENVGKYVYGNLLSLSSLPPGFSGWDNFQEIFEEVYGNSEKLYSSGRLLHDIGTEEDSTSTTFSRSQSLGSRGSLMRSRKSVEMTRPFPMTDKSRFISRGIGDSTVVGFDEKDELNKNSSVCLEENRTLLGAPSVQPVESEGLPQKPKQSHCKCSLSRFGSRVSGGPFHAQGSSTKYQFWQSVNLNMTLSDNISLCAVSSESSDGMLLFFLGIAMGISATVVARKREVEKLQELLRRTENLVEDLQEELEMKDMVTVKEFANENYQSQGTNHHASYNKEVDTSSSLQKLDEPINNDVRQPIDQKEENPELMSKIEAELEAELERLELNLQASSLETISDYVELDPDFHVDVVQGDLKLDVGRRQPGGPFDSEQDTSGTANNHTDMANYAVSPWQLSFRLHEVIESRLQARIEELETALQNSQNTVPFLESQNVSSRWGFVRSEVGSSSTPESPNFVGEDNERSRPLAANMSRESLDVYNVACREMSRMTETNQDADALSNGNHVEGQDCEENDSFAEQGWSTELGSL</sequence>
<name>A0AA88QAK2_9ASTE</name>
<gene>
    <name evidence="3" type="ORF">RJ640_007996</name>
</gene>
<comment type="caution">
    <text evidence="3">The sequence shown here is derived from an EMBL/GenBank/DDBJ whole genome shotgun (WGS) entry which is preliminary data.</text>
</comment>
<evidence type="ECO:0000256" key="1">
    <source>
        <dbReference type="SAM" id="Coils"/>
    </source>
</evidence>
<feature type="coiled-coil region" evidence="1">
    <location>
        <begin position="501"/>
        <end position="528"/>
    </location>
</feature>
<dbReference type="PANTHER" id="PTHR33476:SF31">
    <property type="match status" value="1"/>
</dbReference>
<keyword evidence="4" id="KW-1185">Reference proteome</keyword>
<organism evidence="3 4">
    <name type="scientific">Escallonia rubra</name>
    <dbReference type="NCBI Taxonomy" id="112253"/>
    <lineage>
        <taxon>Eukaryota</taxon>
        <taxon>Viridiplantae</taxon>
        <taxon>Streptophyta</taxon>
        <taxon>Embryophyta</taxon>
        <taxon>Tracheophyta</taxon>
        <taxon>Spermatophyta</taxon>
        <taxon>Magnoliopsida</taxon>
        <taxon>eudicotyledons</taxon>
        <taxon>Gunneridae</taxon>
        <taxon>Pentapetalae</taxon>
        <taxon>asterids</taxon>
        <taxon>campanulids</taxon>
        <taxon>Escalloniales</taxon>
        <taxon>Escalloniaceae</taxon>
        <taxon>Escallonia</taxon>
    </lineage>
</organism>
<dbReference type="InterPro" id="IPR040348">
    <property type="entry name" value="POLAR-like"/>
</dbReference>
<feature type="compositionally biased region" description="Low complexity" evidence="2">
    <location>
        <begin position="161"/>
        <end position="173"/>
    </location>
</feature>
<proteinExistence type="predicted"/>
<feature type="region of interest" description="Disordered" evidence="2">
    <location>
        <begin position="456"/>
        <end position="477"/>
    </location>
</feature>
<keyword evidence="1" id="KW-0175">Coiled coil</keyword>
<reference evidence="3" key="1">
    <citation type="submission" date="2022-12" db="EMBL/GenBank/DDBJ databases">
        <title>Draft genome assemblies for two species of Escallonia (Escalloniales).</title>
        <authorList>
            <person name="Chanderbali A."/>
            <person name="Dervinis C."/>
            <person name="Anghel I."/>
            <person name="Soltis D."/>
            <person name="Soltis P."/>
            <person name="Zapata F."/>
        </authorList>
    </citation>
    <scope>NUCLEOTIDE SEQUENCE</scope>
    <source>
        <strain evidence="3">UCBG92.1500</strain>
        <tissue evidence="3">Leaf</tissue>
    </source>
</reference>
<feature type="region of interest" description="Disordered" evidence="2">
    <location>
        <begin position="540"/>
        <end position="561"/>
    </location>
</feature>
<feature type="coiled-coil region" evidence="1">
    <location>
        <begin position="318"/>
        <end position="352"/>
    </location>
</feature>
<feature type="region of interest" description="Disordered" evidence="2">
    <location>
        <begin position="154"/>
        <end position="178"/>
    </location>
</feature>
<dbReference type="EMBL" id="JAVXUO010003108">
    <property type="protein sequence ID" value="KAK2966709.1"/>
    <property type="molecule type" value="Genomic_DNA"/>
</dbReference>
<dbReference type="GO" id="GO:0008356">
    <property type="term" value="P:asymmetric cell division"/>
    <property type="evidence" value="ECO:0007669"/>
    <property type="project" value="InterPro"/>
</dbReference>
<accession>A0AA88QAK2</accession>
<feature type="region of interest" description="Disordered" evidence="2">
    <location>
        <begin position="588"/>
        <end position="624"/>
    </location>
</feature>
<evidence type="ECO:0000256" key="2">
    <source>
        <dbReference type="SAM" id="MobiDB-lite"/>
    </source>
</evidence>
<evidence type="ECO:0000313" key="4">
    <source>
        <dbReference type="Proteomes" id="UP001187471"/>
    </source>
</evidence>
<evidence type="ECO:0000313" key="3">
    <source>
        <dbReference type="EMBL" id="KAK2966709.1"/>
    </source>
</evidence>
<protein>
    <submittedName>
        <fullName evidence="3">Uncharacterized protein</fullName>
    </submittedName>
</protein>
<dbReference type="AlphaFoldDB" id="A0AA88QAK2"/>
<feature type="region of interest" description="Disordered" evidence="2">
    <location>
        <begin position="53"/>
        <end position="92"/>
    </location>
</feature>
<dbReference type="PANTHER" id="PTHR33476">
    <property type="entry name" value="EMB|CAB62613.1"/>
    <property type="match status" value="1"/>
</dbReference>
<feature type="compositionally biased region" description="Polar residues" evidence="2">
    <location>
        <begin position="588"/>
        <end position="599"/>
    </location>
</feature>
<feature type="compositionally biased region" description="Basic and acidic residues" evidence="2">
    <location>
        <begin position="55"/>
        <end position="80"/>
    </location>
</feature>
<dbReference type="Proteomes" id="UP001187471">
    <property type="component" value="Unassembled WGS sequence"/>
</dbReference>